<protein>
    <recommendedName>
        <fullName evidence="4">Peptide-O-fucosyltransferase</fullName>
    </recommendedName>
</protein>
<evidence type="ECO:0000313" key="3">
    <source>
        <dbReference type="Proteomes" id="UP000626109"/>
    </source>
</evidence>
<name>A0A813IDU6_POLGL</name>
<feature type="non-terminal residue" evidence="2">
    <location>
        <position position="1"/>
    </location>
</feature>
<evidence type="ECO:0008006" key="4">
    <source>
        <dbReference type="Google" id="ProtNLM"/>
    </source>
</evidence>
<evidence type="ECO:0000313" key="2">
    <source>
        <dbReference type="EMBL" id="CAE8648876.1"/>
    </source>
</evidence>
<accession>A0A813IDU6</accession>
<gene>
    <name evidence="2" type="ORF">PGLA2088_LOCUS6951</name>
</gene>
<feature type="chain" id="PRO_5032969447" description="Peptide-O-fucosyltransferase" evidence="1">
    <location>
        <begin position="36"/>
        <end position="119"/>
    </location>
</feature>
<organism evidence="2 3">
    <name type="scientific">Polarella glacialis</name>
    <name type="common">Dinoflagellate</name>
    <dbReference type="NCBI Taxonomy" id="89957"/>
    <lineage>
        <taxon>Eukaryota</taxon>
        <taxon>Sar</taxon>
        <taxon>Alveolata</taxon>
        <taxon>Dinophyceae</taxon>
        <taxon>Suessiales</taxon>
        <taxon>Suessiaceae</taxon>
        <taxon>Polarella</taxon>
    </lineage>
</organism>
<keyword evidence="1" id="KW-0732">Signal</keyword>
<reference evidence="2" key="1">
    <citation type="submission" date="2021-02" db="EMBL/GenBank/DDBJ databases">
        <authorList>
            <person name="Dougan E. K."/>
            <person name="Rhodes N."/>
            <person name="Thang M."/>
            <person name="Chan C."/>
        </authorList>
    </citation>
    <scope>NUCLEOTIDE SEQUENCE</scope>
</reference>
<comment type="caution">
    <text evidence="2">The sequence shown here is derived from an EMBL/GenBank/DDBJ whole genome shotgun (WGS) entry which is preliminary data.</text>
</comment>
<feature type="non-terminal residue" evidence="2">
    <location>
        <position position="119"/>
    </location>
</feature>
<feature type="signal peptide" evidence="1">
    <location>
        <begin position="1"/>
        <end position="35"/>
    </location>
</feature>
<dbReference type="Proteomes" id="UP000626109">
    <property type="component" value="Unassembled WGS sequence"/>
</dbReference>
<dbReference type="EMBL" id="CAJNNW010007061">
    <property type="protein sequence ID" value="CAE8648876.1"/>
    <property type="molecule type" value="Genomic_DNA"/>
</dbReference>
<sequence>IARERRAVSSARSSGRHRTLAVLSGLLWVAGLASVQPKASDHGVASDSLAGPQALVETTGANQTWPRVLGRARVQSLSGSALSLLESLSAWRRAHRDRVEVLSPWYELERPLWRRLRRG</sequence>
<proteinExistence type="predicted"/>
<evidence type="ECO:0000256" key="1">
    <source>
        <dbReference type="SAM" id="SignalP"/>
    </source>
</evidence>
<dbReference type="AlphaFoldDB" id="A0A813IDU6"/>